<sequence>MLKREGLRSCSYFLQTRWSDRASPMALYKHLLSTSFYGFSHVSEANQQGRRHRSILVRMDMGSQVGSVNALGLKSCLDRHDGVFRKADGEIQRAHCVAPHHHLVQGSDFVLSEDVGLKLANEGGSYKHGFPIGFPAYPVTKKLVVAVDVDEADIRVHEFFKTSYFKTGIHPIPGAQYALHKLSTFCNLSVVTSRQNAIKDHTLEWIEKYYPGLFKEIHFGNHFALDGISRPKSEICRSLGAHVLIDDNPKYALECAEVGIRVLLFDYDNSYPWSKTGSATSHPMVTKVHNWREVEQQLVSWALTVV</sequence>
<dbReference type="PANTHER" id="PTHR35134">
    <property type="entry name" value="NUCLEOTIDASE YQFW-RELATED"/>
    <property type="match status" value="1"/>
</dbReference>
<dbReference type="Proteomes" id="UP000317650">
    <property type="component" value="Chromosome 5"/>
</dbReference>
<dbReference type="PANTHER" id="PTHR35134:SF2">
    <property type="entry name" value="NUCLEOTIDASE YQFW-RELATED"/>
    <property type="match status" value="1"/>
</dbReference>
<dbReference type="SUPFAM" id="SSF56784">
    <property type="entry name" value="HAD-like"/>
    <property type="match status" value="1"/>
</dbReference>
<reference evidence="1 2" key="1">
    <citation type="journal article" date="2019" name="Nat. Plants">
        <title>Genome sequencing of Musa balbisiana reveals subgenome evolution and function divergence in polyploid bananas.</title>
        <authorList>
            <person name="Yao X."/>
        </authorList>
    </citation>
    <scope>NUCLEOTIDE SEQUENCE [LARGE SCALE GENOMIC DNA]</scope>
    <source>
        <strain evidence="2">cv. DH-PKW</strain>
        <tissue evidence="1">Leaves</tissue>
    </source>
</reference>
<dbReference type="Pfam" id="PF06941">
    <property type="entry name" value="NT5C"/>
    <property type="match status" value="1"/>
</dbReference>
<dbReference type="AlphaFoldDB" id="A0A4S8JVQ0"/>
<gene>
    <name evidence="1" type="ORF">C4D60_Mb05t12680</name>
</gene>
<dbReference type="InterPro" id="IPR010708">
    <property type="entry name" value="5'(3')-deoxyribonucleotidase"/>
</dbReference>
<comment type="caution">
    <text evidence="1">The sequence shown here is derived from an EMBL/GenBank/DDBJ whole genome shotgun (WGS) entry which is preliminary data.</text>
</comment>
<protein>
    <submittedName>
        <fullName evidence="1">Uncharacterized protein</fullName>
    </submittedName>
</protein>
<keyword evidence="2" id="KW-1185">Reference proteome</keyword>
<dbReference type="STRING" id="52838.A0A4S8JVQ0"/>
<dbReference type="Gene3D" id="3.40.50.1000">
    <property type="entry name" value="HAD superfamily/HAD-like"/>
    <property type="match status" value="1"/>
</dbReference>
<evidence type="ECO:0000313" key="1">
    <source>
        <dbReference type="EMBL" id="THU66299.1"/>
    </source>
</evidence>
<name>A0A4S8JVQ0_MUSBA</name>
<dbReference type="GO" id="GO:0008253">
    <property type="term" value="F:5'-nucleotidase activity"/>
    <property type="evidence" value="ECO:0007669"/>
    <property type="project" value="InterPro"/>
</dbReference>
<dbReference type="EMBL" id="PYDT01000003">
    <property type="protein sequence ID" value="THU66299.1"/>
    <property type="molecule type" value="Genomic_DNA"/>
</dbReference>
<dbReference type="InterPro" id="IPR052419">
    <property type="entry name" value="5_3-deoxyribonucleotidase-like"/>
</dbReference>
<dbReference type="InterPro" id="IPR023214">
    <property type="entry name" value="HAD_sf"/>
</dbReference>
<evidence type="ECO:0000313" key="2">
    <source>
        <dbReference type="Proteomes" id="UP000317650"/>
    </source>
</evidence>
<proteinExistence type="predicted"/>
<dbReference type="GO" id="GO:0009264">
    <property type="term" value="P:deoxyribonucleotide catabolic process"/>
    <property type="evidence" value="ECO:0007669"/>
    <property type="project" value="InterPro"/>
</dbReference>
<dbReference type="InterPro" id="IPR036412">
    <property type="entry name" value="HAD-like_sf"/>
</dbReference>
<organism evidence="1 2">
    <name type="scientific">Musa balbisiana</name>
    <name type="common">Banana</name>
    <dbReference type="NCBI Taxonomy" id="52838"/>
    <lineage>
        <taxon>Eukaryota</taxon>
        <taxon>Viridiplantae</taxon>
        <taxon>Streptophyta</taxon>
        <taxon>Embryophyta</taxon>
        <taxon>Tracheophyta</taxon>
        <taxon>Spermatophyta</taxon>
        <taxon>Magnoliopsida</taxon>
        <taxon>Liliopsida</taxon>
        <taxon>Zingiberales</taxon>
        <taxon>Musaceae</taxon>
        <taxon>Musa</taxon>
    </lineage>
</organism>
<accession>A0A4S8JVQ0</accession>